<dbReference type="InterPro" id="IPR006140">
    <property type="entry name" value="D-isomer_DH_NAD-bd"/>
</dbReference>
<dbReference type="RefSeq" id="WP_115937514.1">
    <property type="nucleotide sequence ID" value="NZ_QRDW01000007.1"/>
</dbReference>
<evidence type="ECO:0000256" key="1">
    <source>
        <dbReference type="ARBA" id="ARBA00005854"/>
    </source>
</evidence>
<sequence length="308" mass="34033">MTILLNNNGYGNACWAREITQLLPDMSVHVYPDIPDPMAIRYALVWDHPDGDLQRYPNLRAILSLGAGVEHLTRDPDLPNVPVIRLADPAVARDMAHHSLYWVLNFHRHYHRYATQQPQKHWQRHQASAPADFQVGVLGLGQIGQTVARTIAGNGYAVSGWDLSEKHLPQIACHHGGDALAGFLTGLDLVINCLPLTPATAGMIDDDFLARLPEGAFLVNISRGGVIDHDALLGVLDRGYLAAAALDAFETEPLPETSPLWQHDGIHITPHMSGATYARSAARIVAENIHRLERGETPYPLYDRRRGF</sequence>
<evidence type="ECO:0000259" key="4">
    <source>
        <dbReference type="Pfam" id="PF02826"/>
    </source>
</evidence>
<dbReference type="Gene3D" id="3.40.50.720">
    <property type="entry name" value="NAD(P)-binding Rossmann-like Domain"/>
    <property type="match status" value="2"/>
</dbReference>
<dbReference type="PANTHER" id="PTHR43333:SF1">
    <property type="entry name" value="D-ISOMER SPECIFIC 2-HYDROXYACID DEHYDROGENASE NAD-BINDING DOMAIN-CONTAINING PROTEIN"/>
    <property type="match status" value="1"/>
</dbReference>
<dbReference type="SUPFAM" id="SSF51735">
    <property type="entry name" value="NAD(P)-binding Rossmann-fold domains"/>
    <property type="match status" value="1"/>
</dbReference>
<dbReference type="CDD" id="cd12164">
    <property type="entry name" value="GDH_like_2"/>
    <property type="match status" value="1"/>
</dbReference>
<feature type="domain" description="D-isomer specific 2-hydroxyacid dehydrogenase NAD-binding" evidence="4">
    <location>
        <begin position="103"/>
        <end position="273"/>
    </location>
</feature>
<organism evidence="5 6">
    <name type="scientific">Aestuariispira insulae</name>
    <dbReference type="NCBI Taxonomy" id="1461337"/>
    <lineage>
        <taxon>Bacteria</taxon>
        <taxon>Pseudomonadati</taxon>
        <taxon>Pseudomonadota</taxon>
        <taxon>Alphaproteobacteria</taxon>
        <taxon>Rhodospirillales</taxon>
        <taxon>Kiloniellaceae</taxon>
        <taxon>Aestuariispira</taxon>
    </lineage>
</organism>
<evidence type="ECO:0000313" key="6">
    <source>
        <dbReference type="Proteomes" id="UP000256845"/>
    </source>
</evidence>
<reference evidence="5 6" key="1">
    <citation type="submission" date="2018-07" db="EMBL/GenBank/DDBJ databases">
        <title>Genomic Encyclopedia of Type Strains, Phase III (KMG-III): the genomes of soil and plant-associated and newly described type strains.</title>
        <authorList>
            <person name="Whitman W."/>
        </authorList>
    </citation>
    <scope>NUCLEOTIDE SEQUENCE [LARGE SCALE GENOMIC DNA]</scope>
    <source>
        <strain evidence="5 6">CECT 8488</strain>
    </source>
</reference>
<dbReference type="OrthoDB" id="9787219at2"/>
<evidence type="ECO:0000256" key="3">
    <source>
        <dbReference type="ARBA" id="ARBA00023027"/>
    </source>
</evidence>
<keyword evidence="2" id="KW-0560">Oxidoreductase</keyword>
<dbReference type="AlphaFoldDB" id="A0A3D9HGF8"/>
<keyword evidence="5" id="KW-0670">Pyruvate</keyword>
<protein>
    <submittedName>
        <fullName evidence="5">Glyoxylate/hydroxypyruvate reductase A</fullName>
    </submittedName>
</protein>
<dbReference type="InterPro" id="IPR029752">
    <property type="entry name" value="D-isomer_DH_CS1"/>
</dbReference>
<dbReference type="Pfam" id="PF02826">
    <property type="entry name" value="2-Hacid_dh_C"/>
    <property type="match status" value="1"/>
</dbReference>
<dbReference type="GO" id="GO:0016616">
    <property type="term" value="F:oxidoreductase activity, acting on the CH-OH group of donors, NAD or NADP as acceptor"/>
    <property type="evidence" value="ECO:0007669"/>
    <property type="project" value="UniProtKB-ARBA"/>
</dbReference>
<comment type="similarity">
    <text evidence="1">Belongs to the D-isomer specific 2-hydroxyacid dehydrogenase family.</text>
</comment>
<dbReference type="GO" id="GO:0051287">
    <property type="term" value="F:NAD binding"/>
    <property type="evidence" value="ECO:0007669"/>
    <property type="project" value="InterPro"/>
</dbReference>
<evidence type="ECO:0000256" key="2">
    <source>
        <dbReference type="ARBA" id="ARBA00023002"/>
    </source>
</evidence>
<dbReference type="InterPro" id="IPR036291">
    <property type="entry name" value="NAD(P)-bd_dom_sf"/>
</dbReference>
<keyword evidence="6" id="KW-1185">Reference proteome</keyword>
<dbReference type="PROSITE" id="PS00671">
    <property type="entry name" value="D_2_HYDROXYACID_DH_3"/>
    <property type="match status" value="1"/>
</dbReference>
<accession>A0A3D9HGF8</accession>
<name>A0A3D9HGF8_9PROT</name>
<comment type="caution">
    <text evidence="5">The sequence shown here is derived from an EMBL/GenBank/DDBJ whole genome shotgun (WGS) entry which is preliminary data.</text>
</comment>
<dbReference type="InterPro" id="IPR029753">
    <property type="entry name" value="D-isomer_DH_CS"/>
</dbReference>
<evidence type="ECO:0000313" key="5">
    <source>
        <dbReference type="EMBL" id="RED48567.1"/>
    </source>
</evidence>
<gene>
    <name evidence="5" type="ORF">DFP90_10770</name>
</gene>
<dbReference type="Proteomes" id="UP000256845">
    <property type="component" value="Unassembled WGS sequence"/>
</dbReference>
<dbReference type="EMBL" id="QRDW01000007">
    <property type="protein sequence ID" value="RED48567.1"/>
    <property type="molecule type" value="Genomic_DNA"/>
</dbReference>
<dbReference type="PROSITE" id="PS00065">
    <property type="entry name" value="D_2_HYDROXYACID_DH_1"/>
    <property type="match status" value="1"/>
</dbReference>
<proteinExistence type="inferred from homology"/>
<keyword evidence="3" id="KW-0520">NAD</keyword>
<dbReference type="PANTHER" id="PTHR43333">
    <property type="entry name" value="2-HACID_DH_C DOMAIN-CONTAINING PROTEIN"/>
    <property type="match status" value="1"/>
</dbReference>